<protein>
    <submittedName>
        <fullName evidence="2">Uncharacterized protein</fullName>
    </submittedName>
</protein>
<keyword evidence="3" id="KW-1185">Reference proteome</keyword>
<feature type="region of interest" description="Disordered" evidence="1">
    <location>
        <begin position="266"/>
        <end position="299"/>
    </location>
</feature>
<feature type="region of interest" description="Disordered" evidence="1">
    <location>
        <begin position="638"/>
        <end position="665"/>
    </location>
</feature>
<dbReference type="Proteomes" id="UP000224006">
    <property type="component" value="Chromosome II"/>
</dbReference>
<proteinExistence type="predicted"/>
<feature type="compositionally biased region" description="Low complexity" evidence="1">
    <location>
        <begin position="287"/>
        <end position="298"/>
    </location>
</feature>
<feature type="compositionally biased region" description="Low complexity" evidence="1">
    <location>
        <begin position="157"/>
        <end position="177"/>
    </location>
</feature>
<dbReference type="VEuPathDB" id="ToxoDB:BESB_040720"/>
<organism evidence="2 3">
    <name type="scientific">Besnoitia besnoiti</name>
    <name type="common">Apicomplexan protozoan</name>
    <dbReference type="NCBI Taxonomy" id="94643"/>
    <lineage>
        <taxon>Eukaryota</taxon>
        <taxon>Sar</taxon>
        <taxon>Alveolata</taxon>
        <taxon>Apicomplexa</taxon>
        <taxon>Conoidasida</taxon>
        <taxon>Coccidia</taxon>
        <taxon>Eucoccidiorida</taxon>
        <taxon>Eimeriorina</taxon>
        <taxon>Sarcocystidae</taxon>
        <taxon>Besnoitia</taxon>
    </lineage>
</organism>
<feature type="compositionally biased region" description="Basic and acidic residues" evidence="1">
    <location>
        <begin position="508"/>
        <end position="520"/>
    </location>
</feature>
<dbReference type="RefSeq" id="XP_029221623.1">
    <property type="nucleotide sequence ID" value="XM_029362658.1"/>
</dbReference>
<name>A0A2A9MK84_BESBE</name>
<feature type="region of interest" description="Disordered" evidence="1">
    <location>
        <begin position="460"/>
        <end position="482"/>
    </location>
</feature>
<gene>
    <name evidence="2" type="ORF">BESB_040720</name>
</gene>
<reference evidence="2 3" key="1">
    <citation type="submission" date="2017-09" db="EMBL/GenBank/DDBJ databases">
        <title>Genome sequencing of Besnoitia besnoiti strain Bb-Ger1.</title>
        <authorList>
            <person name="Schares G."/>
            <person name="Venepally P."/>
            <person name="Lorenzi H.A."/>
        </authorList>
    </citation>
    <scope>NUCLEOTIDE SEQUENCE [LARGE SCALE GENOMIC DNA]</scope>
    <source>
        <strain evidence="2 3">Bb-Ger1</strain>
    </source>
</reference>
<dbReference type="AlphaFoldDB" id="A0A2A9MK84"/>
<accession>A0A2A9MK84</accession>
<sequence length="708" mass="74930">MDLSPDSSLLAVAQLRAVLAEGNESDAGLRGAHSSSKQQTSFPRPSERGRGQLCPASLGGALYSSTPDAEGSVNFVRVEGPRATQGVVKEWGGGVACAPDAAVFPPRVEGFADGRHVTQAAPSRNGVAVAADCVAPVARSEAHKARKSDLAWTPPTSLGAADAASSGGRSPGSATSAQARTRAKRSVWRVEGETAILSVAEGLKVVKTLAVADAAAFTSVEFSRNGKHLLMSGGATDSSFCVDCRACSCCCLCYFALRDTPAVERLKREQGVSRRATAPSARDEAGASDSSSESDGCCESACTDREREAEGASEAWKQKRADTPNIRSKVKYGLKCGVQGPDPENRPAHRAQVVNLLQSNRLSVLKSPADGALAFADAALLQHSLHSKEGNQQEPCPPSESAFHSPLSWPAADFDRVQALQFLPPFLESRLSSDSLRLRLFSPHSRLLDCRRRAFWKDPASAFPQPSRDDRQRPSAPPPARSVDTAFAMAEAAGCPAAAVSPPQGLPRENKSEPCRDSGASREGQPGASSGRPAITPFPKCHPQVSQFLSACGPLHPHWGRPSCMQERFVASLWGGLVAGVGGSRHYPGLKLWQATTGVVLSWTEGELASAEAVRCIRGHPDLSTGLLATGGALPAHTRGSISRGNGRRPNLSASVEGGLRRTRRRETEPGVTLWSLVHRDVLLEAALNRDEDSNFLLVDPTDDESDC</sequence>
<feature type="region of interest" description="Disordered" evidence="1">
    <location>
        <begin position="24"/>
        <end position="51"/>
    </location>
</feature>
<feature type="region of interest" description="Disordered" evidence="1">
    <location>
        <begin position="144"/>
        <end position="184"/>
    </location>
</feature>
<feature type="compositionally biased region" description="Polar residues" evidence="1">
    <location>
        <begin position="33"/>
        <end position="43"/>
    </location>
</feature>
<dbReference type="KEGG" id="bbes:BESB_040720"/>
<evidence type="ECO:0000256" key="1">
    <source>
        <dbReference type="SAM" id="MobiDB-lite"/>
    </source>
</evidence>
<dbReference type="OrthoDB" id="345382at2759"/>
<evidence type="ECO:0000313" key="2">
    <source>
        <dbReference type="EMBL" id="PFH37614.1"/>
    </source>
</evidence>
<dbReference type="EMBL" id="NWUJ01000002">
    <property type="protein sequence ID" value="PFH37614.1"/>
    <property type="molecule type" value="Genomic_DNA"/>
</dbReference>
<dbReference type="GeneID" id="40309053"/>
<evidence type="ECO:0000313" key="3">
    <source>
        <dbReference type="Proteomes" id="UP000224006"/>
    </source>
</evidence>
<feature type="region of interest" description="Disordered" evidence="1">
    <location>
        <begin position="498"/>
        <end position="537"/>
    </location>
</feature>
<comment type="caution">
    <text evidence="2">The sequence shown here is derived from an EMBL/GenBank/DDBJ whole genome shotgun (WGS) entry which is preliminary data.</text>
</comment>